<reference evidence="4" key="1">
    <citation type="submission" date="2021-02" db="EMBL/GenBank/DDBJ databases">
        <title>Thiocyanate and organic carbon inputs drive convergent selection for specific autotrophic Afipia and Thiobacillus strains within complex microbiomes.</title>
        <authorList>
            <person name="Huddy R.J."/>
            <person name="Sachdeva R."/>
            <person name="Kadzinga F."/>
            <person name="Kantor R.S."/>
            <person name="Harrison S.T.L."/>
            <person name="Banfield J.F."/>
        </authorList>
    </citation>
    <scope>NUCLEOTIDE SEQUENCE</scope>
    <source>
        <strain evidence="4">SCN18_13_7_16_R3_B_64_19</strain>
    </source>
</reference>
<dbReference type="SUPFAM" id="SSF51735">
    <property type="entry name" value="NAD(P)-binding Rossmann-fold domains"/>
    <property type="match status" value="1"/>
</dbReference>
<dbReference type="Pfam" id="PF01370">
    <property type="entry name" value="Epimerase"/>
    <property type="match status" value="1"/>
</dbReference>
<evidence type="ECO:0000313" key="4">
    <source>
        <dbReference type="EMBL" id="MBN8744380.1"/>
    </source>
</evidence>
<evidence type="ECO:0000259" key="3">
    <source>
        <dbReference type="Pfam" id="PF01370"/>
    </source>
</evidence>
<comment type="caution">
    <text evidence="4">The sequence shown here is derived from an EMBL/GenBank/DDBJ whole genome shotgun (WGS) entry which is preliminary data.</text>
</comment>
<dbReference type="PANTHER" id="PTHR43000">
    <property type="entry name" value="DTDP-D-GLUCOSE 4,6-DEHYDRATASE-RELATED"/>
    <property type="match status" value="1"/>
</dbReference>
<dbReference type="Proteomes" id="UP000664800">
    <property type="component" value="Unassembled WGS sequence"/>
</dbReference>
<dbReference type="Gene3D" id="3.40.50.720">
    <property type="entry name" value="NAD(P)-binding Rossmann-like Domain"/>
    <property type="match status" value="1"/>
</dbReference>
<dbReference type="EMBL" id="JAFKMR010000017">
    <property type="protein sequence ID" value="MBN8744380.1"/>
    <property type="molecule type" value="Genomic_DNA"/>
</dbReference>
<feature type="domain" description="NAD-dependent epimerase/dehydratase" evidence="3">
    <location>
        <begin position="5"/>
        <end position="231"/>
    </location>
</feature>
<dbReference type="AlphaFoldDB" id="A0A8I1SU99"/>
<dbReference type="PROSITE" id="PS00061">
    <property type="entry name" value="ADH_SHORT"/>
    <property type="match status" value="1"/>
</dbReference>
<dbReference type="InterPro" id="IPR020904">
    <property type="entry name" value="Sc_DH/Rdtase_CS"/>
</dbReference>
<proteinExistence type="inferred from homology"/>
<gene>
    <name evidence="4" type="ORF">J0I24_08735</name>
</gene>
<name>A0A8I1SU99_THIA3</name>
<sequence length="303" mass="33027">MSLQVLVIGAAGFIGQHLVNAWVQEGVCIHALVNQARAEFDPRVQTLGTDANLSAVLARCDAVVWLASGTTPASSAGNPLLELGSNLVPLLGVLHALQATPQCHLIYVSSGGTIYGEVDHPAEEPLAAHPRSYYAAGKAAAEHFIEAYCRQYAGRATILRPSNVYGPGQTLHGGFGVIPAAMDCLRQSKPMTLWGDGESLRDYLYIDDFIAACMTTLRQPLQHGMRVFNVCSEQATSLKQLLALIEQVTGRTLHRDQRPSRAVDLHRVLLDGTRIRRELGWAPHTSLHDGLQRTWQWLNATQP</sequence>
<protein>
    <submittedName>
        <fullName evidence="4">NAD-dependent epimerase/dehydratase family protein</fullName>
    </submittedName>
</protein>
<organism evidence="4 5">
    <name type="scientific">Thiomonas arsenitoxydans (strain DSM 22701 / CIP 110005 / 3As)</name>
    <dbReference type="NCBI Taxonomy" id="426114"/>
    <lineage>
        <taxon>Bacteria</taxon>
        <taxon>Pseudomonadati</taxon>
        <taxon>Pseudomonadota</taxon>
        <taxon>Betaproteobacteria</taxon>
        <taxon>Burkholderiales</taxon>
        <taxon>Thiomonas</taxon>
    </lineage>
</organism>
<comment type="similarity">
    <text evidence="2">Belongs to the NAD(P)-dependent epimerase/dehydratase family.</text>
</comment>
<evidence type="ECO:0000256" key="2">
    <source>
        <dbReference type="ARBA" id="ARBA00007637"/>
    </source>
</evidence>
<comment type="pathway">
    <text evidence="1">Bacterial outer membrane biogenesis; LPS O-antigen biosynthesis.</text>
</comment>
<dbReference type="RefSeq" id="WP_276730082.1">
    <property type="nucleotide sequence ID" value="NZ_JAFKMR010000017.1"/>
</dbReference>
<evidence type="ECO:0000256" key="1">
    <source>
        <dbReference type="ARBA" id="ARBA00005125"/>
    </source>
</evidence>
<dbReference type="InterPro" id="IPR036291">
    <property type="entry name" value="NAD(P)-bd_dom_sf"/>
</dbReference>
<accession>A0A8I1SU99</accession>
<dbReference type="InterPro" id="IPR001509">
    <property type="entry name" value="Epimerase_deHydtase"/>
</dbReference>
<evidence type="ECO:0000313" key="5">
    <source>
        <dbReference type="Proteomes" id="UP000664800"/>
    </source>
</evidence>